<proteinExistence type="predicted"/>
<accession>A0A250ITS5</accession>
<dbReference type="OrthoDB" id="9806939at2"/>
<organism evidence="4 5">
    <name type="scientific">Melittangium boletus DSM 14713</name>
    <dbReference type="NCBI Taxonomy" id="1294270"/>
    <lineage>
        <taxon>Bacteria</taxon>
        <taxon>Pseudomonadati</taxon>
        <taxon>Myxococcota</taxon>
        <taxon>Myxococcia</taxon>
        <taxon>Myxococcales</taxon>
        <taxon>Cystobacterineae</taxon>
        <taxon>Archangiaceae</taxon>
        <taxon>Melittangium</taxon>
    </lineage>
</organism>
<dbReference type="Pfam" id="PF19335">
    <property type="entry name" value="HMBD"/>
    <property type="match status" value="1"/>
</dbReference>
<evidence type="ECO:0000313" key="4">
    <source>
        <dbReference type="EMBL" id="ATB34326.1"/>
    </source>
</evidence>
<feature type="region of interest" description="Disordered" evidence="1">
    <location>
        <begin position="31"/>
        <end position="131"/>
    </location>
</feature>
<evidence type="ECO:0000259" key="3">
    <source>
        <dbReference type="Pfam" id="PF19335"/>
    </source>
</evidence>
<name>A0A250ITS5_9BACT</name>
<dbReference type="InterPro" id="IPR045800">
    <property type="entry name" value="HMBD"/>
</dbReference>
<reference evidence="4 5" key="1">
    <citation type="submission" date="2017-06" db="EMBL/GenBank/DDBJ databases">
        <authorList>
            <person name="Kim H.J."/>
            <person name="Triplett B.A."/>
        </authorList>
    </citation>
    <scope>NUCLEOTIDE SEQUENCE [LARGE SCALE GENOMIC DNA]</scope>
    <source>
        <strain evidence="4 5">DSM 14713</strain>
    </source>
</reference>
<keyword evidence="5" id="KW-1185">Reference proteome</keyword>
<keyword evidence="2" id="KW-0732">Signal</keyword>
<dbReference type="RefSeq" id="WP_157823955.1">
    <property type="nucleotide sequence ID" value="NZ_CP022163.1"/>
</dbReference>
<feature type="compositionally biased region" description="Pro residues" evidence="1">
    <location>
        <begin position="54"/>
        <end position="65"/>
    </location>
</feature>
<sequence>MSFPMKFAASALALGLSACALHGAERVPSLWDASNPEAPVSPPRILTALAPSGAAPPPRPAPGPSSPASDGGTPSQAGYVCPMHPDVTSHSPARCPKCGMKLVSQGASHDHHGPAHSQGHGGEASAERGSP</sequence>
<dbReference type="AlphaFoldDB" id="A0A250ITS5"/>
<feature type="domain" description="Heavy metal binding" evidence="3">
    <location>
        <begin position="79"/>
        <end position="103"/>
    </location>
</feature>
<feature type="chain" id="PRO_5013281530" description="Heavy metal binding domain-containing protein" evidence="2">
    <location>
        <begin position="24"/>
        <end position="131"/>
    </location>
</feature>
<gene>
    <name evidence="4" type="ORF">MEBOL_007827</name>
</gene>
<dbReference type="PROSITE" id="PS51257">
    <property type="entry name" value="PROKAR_LIPOPROTEIN"/>
    <property type="match status" value="1"/>
</dbReference>
<evidence type="ECO:0000256" key="1">
    <source>
        <dbReference type="SAM" id="MobiDB-lite"/>
    </source>
</evidence>
<evidence type="ECO:0000256" key="2">
    <source>
        <dbReference type="SAM" id="SignalP"/>
    </source>
</evidence>
<dbReference type="Proteomes" id="UP000217289">
    <property type="component" value="Chromosome"/>
</dbReference>
<evidence type="ECO:0000313" key="5">
    <source>
        <dbReference type="Proteomes" id="UP000217289"/>
    </source>
</evidence>
<dbReference type="EMBL" id="CP022163">
    <property type="protein sequence ID" value="ATB34326.1"/>
    <property type="molecule type" value="Genomic_DNA"/>
</dbReference>
<protein>
    <recommendedName>
        <fullName evidence="3">Heavy metal binding domain-containing protein</fullName>
    </recommendedName>
</protein>
<dbReference type="KEGG" id="mbd:MEBOL_007827"/>
<feature type="signal peptide" evidence="2">
    <location>
        <begin position="1"/>
        <end position="23"/>
    </location>
</feature>
<dbReference type="GO" id="GO:0046872">
    <property type="term" value="F:metal ion binding"/>
    <property type="evidence" value="ECO:0007669"/>
    <property type="project" value="InterPro"/>
</dbReference>
<feature type="compositionally biased region" description="Low complexity" evidence="1">
    <location>
        <begin position="66"/>
        <end position="75"/>
    </location>
</feature>